<keyword evidence="3" id="KW-0408">Iron</keyword>
<dbReference type="GO" id="GO:0016020">
    <property type="term" value="C:membrane"/>
    <property type="evidence" value="ECO:0007669"/>
    <property type="project" value="InterPro"/>
</dbReference>
<dbReference type="InterPro" id="IPR036188">
    <property type="entry name" value="FAD/NAD-bd_sf"/>
</dbReference>
<gene>
    <name evidence="7" type="ORF">C6I21_08565</name>
</gene>
<dbReference type="PRINTS" id="PR00162">
    <property type="entry name" value="RIESKE"/>
</dbReference>
<dbReference type="Gene3D" id="3.30.9.10">
    <property type="entry name" value="D-Amino Acid Oxidase, subunit A, domain 2"/>
    <property type="match status" value="1"/>
</dbReference>
<dbReference type="GO" id="GO:0004497">
    <property type="term" value="F:monooxygenase activity"/>
    <property type="evidence" value="ECO:0007669"/>
    <property type="project" value="UniProtKB-ARBA"/>
</dbReference>
<dbReference type="Pfam" id="PF00355">
    <property type="entry name" value="Rieske"/>
    <property type="match status" value="1"/>
</dbReference>
<dbReference type="Gene3D" id="3.50.50.60">
    <property type="entry name" value="FAD/NAD(P)-binding domain"/>
    <property type="match status" value="1"/>
</dbReference>
<keyword evidence="1" id="KW-0001">2Fe-2S</keyword>
<comment type="caution">
    <text evidence="7">The sequence shown here is derived from an EMBL/GenBank/DDBJ whole genome shotgun (WGS) entry which is preliminary data.</text>
</comment>
<dbReference type="Proteomes" id="UP000243650">
    <property type="component" value="Unassembled WGS sequence"/>
</dbReference>
<dbReference type="GO" id="GO:0016705">
    <property type="term" value="F:oxidoreductase activity, acting on paired donors, with incorporation or reduction of molecular oxygen"/>
    <property type="evidence" value="ECO:0007669"/>
    <property type="project" value="UniProtKB-ARBA"/>
</dbReference>
<name>A0A2P6MH12_ALKUR</name>
<evidence type="ECO:0000256" key="1">
    <source>
        <dbReference type="ARBA" id="ARBA00022714"/>
    </source>
</evidence>
<dbReference type="EMBL" id="PVNS01000007">
    <property type="protein sequence ID" value="PRO65568.1"/>
    <property type="molecule type" value="Genomic_DNA"/>
</dbReference>
<dbReference type="GO" id="GO:0046872">
    <property type="term" value="F:metal ion binding"/>
    <property type="evidence" value="ECO:0007669"/>
    <property type="project" value="UniProtKB-KW"/>
</dbReference>
<keyword evidence="2" id="KW-0479">Metal-binding</keyword>
<organism evidence="7 8">
    <name type="scientific">Alkalicoccus urumqiensis</name>
    <name type="common">Bacillus urumqiensis</name>
    <dbReference type="NCBI Taxonomy" id="1548213"/>
    <lineage>
        <taxon>Bacteria</taxon>
        <taxon>Bacillati</taxon>
        <taxon>Bacillota</taxon>
        <taxon>Bacilli</taxon>
        <taxon>Bacillales</taxon>
        <taxon>Bacillaceae</taxon>
        <taxon>Alkalicoccus</taxon>
    </lineage>
</organism>
<evidence type="ECO:0000259" key="6">
    <source>
        <dbReference type="PROSITE" id="PS51296"/>
    </source>
</evidence>
<evidence type="ECO:0000313" key="7">
    <source>
        <dbReference type="EMBL" id="PRO65568.1"/>
    </source>
</evidence>
<keyword evidence="8" id="KW-1185">Reference proteome</keyword>
<evidence type="ECO:0000256" key="4">
    <source>
        <dbReference type="ARBA" id="ARBA00023014"/>
    </source>
</evidence>
<dbReference type="SUPFAM" id="SSF50022">
    <property type="entry name" value="ISP domain"/>
    <property type="match status" value="1"/>
</dbReference>
<sequence>MPSWWFQLLSWRSLQVENGRSIRKTAFILQGQEESARPDLIERVSFRTKAVTEVKKSGYGKHISGGIRMDTSGLPQSTESYWLQAREKTGFPPLKEDIYADTAVIGGGLAGMMSAYELSRRGRDVVVLEARTLFEGTSGKTTAKLSSQHGLHYAKMLKMHGRKKARLYFEAQEEAIAAVERLAEAGASCDFERKEACIYAETYEGKRELEKEARAYHALGIPGIYEEVDSPSERVKAKLRLPDQAQFHPVRLMNWLAAEIEKNGGRLYEQTRVVKTKEGEAVRIDTESGAVVTADNCITASHIPFQDTAGMYFSRLEPERSYSIAVEADPSQVQQMLLGIDGEKVSLRTAWVDGREMILVGGQSHKPGTVASTETCYEALARYAYRELGASRIHWRWSAQDFTSLDDVPYIGRLTRWHKHTYTACGFKKWGMTGGIAAAFLLADLIEGRENRMKPVFDPARSSGPAAAGRLAKKLSGDGGWMFRSHLPDTPLTEELPEPGSGAVVRSGAGLAAVYRREDGGINSLSGACSHLYCGVTWNEAEKSWDCPCHGSRFNVEGEVLEGPAVKPLAKMKLDDGK</sequence>
<dbReference type="Pfam" id="PF01266">
    <property type="entry name" value="DAO"/>
    <property type="match status" value="1"/>
</dbReference>
<protein>
    <submittedName>
        <fullName evidence="7">FAD-dependent oxidoreductase</fullName>
    </submittedName>
</protein>
<accession>A0A2P6MH12</accession>
<dbReference type="Gene3D" id="2.102.10.10">
    <property type="entry name" value="Rieske [2Fe-2S] iron-sulphur domain"/>
    <property type="match status" value="1"/>
</dbReference>
<keyword evidence="5" id="KW-1015">Disulfide bond</keyword>
<evidence type="ECO:0000313" key="8">
    <source>
        <dbReference type="Proteomes" id="UP000243650"/>
    </source>
</evidence>
<dbReference type="OrthoDB" id="9767869at2"/>
<dbReference type="SUPFAM" id="SSF51905">
    <property type="entry name" value="FAD/NAD(P)-binding domain"/>
    <property type="match status" value="1"/>
</dbReference>
<dbReference type="InterPro" id="IPR036922">
    <property type="entry name" value="Rieske_2Fe-2S_sf"/>
</dbReference>
<dbReference type="InterPro" id="IPR006076">
    <property type="entry name" value="FAD-dep_OxRdtase"/>
</dbReference>
<dbReference type="PROSITE" id="PS51296">
    <property type="entry name" value="RIESKE"/>
    <property type="match status" value="1"/>
</dbReference>
<dbReference type="PANTHER" id="PTHR13847">
    <property type="entry name" value="SARCOSINE DEHYDROGENASE-RELATED"/>
    <property type="match status" value="1"/>
</dbReference>
<evidence type="ECO:0000256" key="2">
    <source>
        <dbReference type="ARBA" id="ARBA00022723"/>
    </source>
</evidence>
<evidence type="ECO:0000256" key="3">
    <source>
        <dbReference type="ARBA" id="ARBA00023004"/>
    </source>
</evidence>
<proteinExistence type="predicted"/>
<dbReference type="GO" id="GO:0051537">
    <property type="term" value="F:2 iron, 2 sulfur cluster binding"/>
    <property type="evidence" value="ECO:0007669"/>
    <property type="project" value="UniProtKB-KW"/>
</dbReference>
<dbReference type="PANTHER" id="PTHR13847:SF274">
    <property type="entry name" value="RIESKE 2FE-2S IRON-SULFUR PROTEIN YHFW-RELATED"/>
    <property type="match status" value="1"/>
</dbReference>
<dbReference type="InterPro" id="IPR017941">
    <property type="entry name" value="Rieske_2Fe-2S"/>
</dbReference>
<feature type="domain" description="Rieske" evidence="6">
    <location>
        <begin position="489"/>
        <end position="578"/>
    </location>
</feature>
<dbReference type="GO" id="GO:0005737">
    <property type="term" value="C:cytoplasm"/>
    <property type="evidence" value="ECO:0007669"/>
    <property type="project" value="TreeGrafter"/>
</dbReference>
<dbReference type="AlphaFoldDB" id="A0A2P6MH12"/>
<dbReference type="InterPro" id="IPR005805">
    <property type="entry name" value="Rieske_Fe-S_prot_C"/>
</dbReference>
<reference evidence="7 8" key="1">
    <citation type="submission" date="2018-03" db="EMBL/GenBank/DDBJ databases">
        <title>Bacillus urumqiensis sp. nov., a moderately haloalkaliphilic bacterium isolated from a salt lake.</title>
        <authorList>
            <person name="Zhao B."/>
            <person name="Liao Z."/>
        </authorList>
    </citation>
    <scope>NUCLEOTIDE SEQUENCE [LARGE SCALE GENOMIC DNA]</scope>
    <source>
        <strain evidence="7 8">BZ-SZ-XJ18</strain>
    </source>
</reference>
<keyword evidence="4" id="KW-0411">Iron-sulfur</keyword>
<evidence type="ECO:0000256" key="5">
    <source>
        <dbReference type="ARBA" id="ARBA00023157"/>
    </source>
</evidence>